<dbReference type="RefSeq" id="WP_117532323.1">
    <property type="nucleotide sequence ID" value="NZ_QUSM01000003.1"/>
</dbReference>
<dbReference type="Pfam" id="PF04991">
    <property type="entry name" value="LicD"/>
    <property type="match status" value="1"/>
</dbReference>
<dbReference type="EMBL" id="QUSM01000003">
    <property type="protein sequence ID" value="RGD74664.1"/>
    <property type="molecule type" value="Genomic_DNA"/>
</dbReference>
<dbReference type="InterPro" id="IPR052942">
    <property type="entry name" value="LPS_cholinephosphotransferase"/>
</dbReference>
<evidence type="ECO:0000313" key="2">
    <source>
        <dbReference type="EMBL" id="RGD74664.1"/>
    </source>
</evidence>
<evidence type="ECO:0000259" key="1">
    <source>
        <dbReference type="Pfam" id="PF04991"/>
    </source>
</evidence>
<accession>A0A3E3DZF3</accession>
<gene>
    <name evidence="2" type="ORF">DW687_07865</name>
</gene>
<proteinExistence type="predicted"/>
<evidence type="ECO:0000313" key="3">
    <source>
        <dbReference type="Proteomes" id="UP000261212"/>
    </source>
</evidence>
<dbReference type="InterPro" id="IPR007074">
    <property type="entry name" value="LicD/FKTN/FKRP_NTP_transf"/>
</dbReference>
<organism evidence="2 3">
    <name type="scientific">Anaerofustis stercorihominis</name>
    <dbReference type="NCBI Taxonomy" id="214853"/>
    <lineage>
        <taxon>Bacteria</taxon>
        <taxon>Bacillati</taxon>
        <taxon>Bacillota</taxon>
        <taxon>Clostridia</taxon>
        <taxon>Eubacteriales</taxon>
        <taxon>Eubacteriaceae</taxon>
        <taxon>Anaerofustis</taxon>
    </lineage>
</organism>
<dbReference type="PANTHER" id="PTHR43404">
    <property type="entry name" value="LIPOPOLYSACCHARIDE CHOLINEPHOSPHOTRANSFERASE LICD"/>
    <property type="match status" value="1"/>
</dbReference>
<name>A0A3E3DZF3_9FIRM</name>
<protein>
    <recommendedName>
        <fullName evidence="1">LicD/FKTN/FKRP nucleotidyltransferase domain-containing protein</fullName>
    </recommendedName>
</protein>
<dbReference type="Proteomes" id="UP000261212">
    <property type="component" value="Unassembled WGS sequence"/>
</dbReference>
<comment type="caution">
    <text evidence="2">The sequence shown here is derived from an EMBL/GenBank/DDBJ whole genome shotgun (WGS) entry which is preliminary data.</text>
</comment>
<dbReference type="GO" id="GO:0009100">
    <property type="term" value="P:glycoprotein metabolic process"/>
    <property type="evidence" value="ECO:0007669"/>
    <property type="project" value="UniProtKB-ARBA"/>
</dbReference>
<dbReference type="PANTHER" id="PTHR43404:SF2">
    <property type="entry name" value="LIPOPOLYSACCHARIDE CHOLINEPHOSPHOTRANSFERASE LICD"/>
    <property type="match status" value="1"/>
</dbReference>
<feature type="domain" description="LicD/FKTN/FKRP nucleotidyltransferase" evidence="1">
    <location>
        <begin position="19"/>
        <end position="239"/>
    </location>
</feature>
<sequence>MNSLHLELLKLLKEIDNICKKYNITYYAAGGTTIGAVRHKGLIPWDDDADLYMTRKEFYRFREAFKKESPSGRVLECLDDNKEYPGTIPRYIDDNTTTIGKFHCMDTCSEGVIIDIFILDPVPNDPEIQRKYKNKLNIYADFVMPYYGFTNRSDNDCFEDYFKYKNLEKEIGRDGVISQLEKELFSFEEDECDYYILRWGTLSHIFEKKMFGTPIYVDFEDMQVPIPERWYDYLVQLYGSKWMYIPKYIEDESHNHIVDTNYKYTNYMVDVDRFIPKAEAASVYSKRKNLLIQREKFIRPFKEAVLDVNSQYVLYTQSKYLAINNINIEKLFKEHRYDHIVHSFQKYLSYQFSLPYIGAMRHAYIYRYNNKKFIPLDDDLLYYLIYSLINIGDFSKARILIDLRKKYKNISDNIKRVDGVLTLIYDVLKSYYTKDYSNFNKLVKEIEKHDSNLLKIKDIEILILSYNINMKPCNSLLSTISELEEKNKNKTLSAEYQKILGDYYYKIKNESKALEFYKKSINNLSNGMMILDINHKYPKIIKKYDLPSSNQIVFSDFHKKQLALLEEFDKICQENDINYILMGDTLLYGYFKHTLTTKFTPCKVAMLPEDALKFINIMETDNIHGRGIEYPLNNKYHNTHNIFYCDNETLNFNWLNIDKEVNNSIHITINIMKRKPSNVFKWFLIRGLDAIRTINLRSRNNKYKKNSKLALALTTPIVKLIGEYNLSKIIFNYYINTAKGKSLKNYYISKNNYKQSIYKYYKSSYFKNLSKINICNYEFNAPKDMVDFINYVYDKYVSERIKIRESQPGLMKIFDCNVSYEEFKENIDMSQINREDFILYKKGQDISYEINKLNKKIKEYWNILFRSEDRFKLYIKYLPLKEKIIELYKLKDYNELELVLSEYDKKARDNMRKNLGLCFDNEIFKIYCELLKHNGEDEFVNQLKKSIPEEHKDEIIIKY</sequence>
<dbReference type="AlphaFoldDB" id="A0A3E3DZF3"/>
<reference evidence="2 3" key="1">
    <citation type="submission" date="2018-08" db="EMBL/GenBank/DDBJ databases">
        <title>A genome reference for cultivated species of the human gut microbiota.</title>
        <authorList>
            <person name="Zou Y."/>
            <person name="Xue W."/>
            <person name="Luo G."/>
        </authorList>
    </citation>
    <scope>NUCLEOTIDE SEQUENCE [LARGE SCALE GENOMIC DNA]</scope>
    <source>
        <strain evidence="2 3">AM25-6</strain>
    </source>
</reference>